<feature type="transmembrane region" description="Helical" evidence="6">
    <location>
        <begin position="190"/>
        <end position="210"/>
    </location>
</feature>
<evidence type="ECO:0000256" key="4">
    <source>
        <dbReference type="ARBA" id="ARBA00022989"/>
    </source>
</evidence>
<dbReference type="Pfam" id="PF01940">
    <property type="entry name" value="DUF92"/>
    <property type="match status" value="1"/>
</dbReference>
<dbReference type="EMBL" id="JBDKWZ010000005">
    <property type="protein sequence ID" value="MEN7548425.1"/>
    <property type="molecule type" value="Genomic_DNA"/>
</dbReference>
<evidence type="ECO:0000256" key="5">
    <source>
        <dbReference type="ARBA" id="ARBA00023136"/>
    </source>
</evidence>
<evidence type="ECO:0000256" key="6">
    <source>
        <dbReference type="SAM" id="Phobius"/>
    </source>
</evidence>
<keyword evidence="8" id="KW-1185">Reference proteome</keyword>
<dbReference type="Proteomes" id="UP001403385">
    <property type="component" value="Unassembled WGS sequence"/>
</dbReference>
<dbReference type="InterPro" id="IPR002794">
    <property type="entry name" value="DUF92_TMEM19"/>
</dbReference>
<dbReference type="PANTHER" id="PTHR13353">
    <property type="entry name" value="TRANSMEMBRANE PROTEIN 19"/>
    <property type="match status" value="1"/>
</dbReference>
<gene>
    <name evidence="7" type="ORF">AAG747_10930</name>
</gene>
<protein>
    <submittedName>
        <fullName evidence="7">DUF92 domain-containing protein</fullName>
    </submittedName>
</protein>
<organism evidence="7 8">
    <name type="scientific">Rapidithrix thailandica</name>
    <dbReference type="NCBI Taxonomy" id="413964"/>
    <lineage>
        <taxon>Bacteria</taxon>
        <taxon>Pseudomonadati</taxon>
        <taxon>Bacteroidota</taxon>
        <taxon>Cytophagia</taxon>
        <taxon>Cytophagales</taxon>
        <taxon>Flammeovirgaceae</taxon>
        <taxon>Rapidithrix</taxon>
    </lineage>
</organism>
<accession>A0AAW9RZM8</accession>
<dbReference type="GO" id="GO:0016020">
    <property type="term" value="C:membrane"/>
    <property type="evidence" value="ECO:0007669"/>
    <property type="project" value="UniProtKB-SubCell"/>
</dbReference>
<reference evidence="7 8" key="1">
    <citation type="submission" date="2024-04" db="EMBL/GenBank/DDBJ databases">
        <title>Novel genus in family Flammeovirgaceae.</title>
        <authorList>
            <person name="Nguyen T.H."/>
            <person name="Vuong T.Q."/>
            <person name="Le H."/>
            <person name="Kim S.-G."/>
        </authorList>
    </citation>
    <scope>NUCLEOTIDE SEQUENCE [LARGE SCALE GENOMIC DNA]</scope>
    <source>
        <strain evidence="7 8">JCM 23209</strain>
    </source>
</reference>
<evidence type="ECO:0000313" key="7">
    <source>
        <dbReference type="EMBL" id="MEN7548425.1"/>
    </source>
</evidence>
<feature type="transmembrane region" description="Helical" evidence="6">
    <location>
        <begin position="12"/>
        <end position="27"/>
    </location>
</feature>
<dbReference type="PANTHER" id="PTHR13353:SF5">
    <property type="entry name" value="TRANSMEMBRANE PROTEIN 19"/>
    <property type="match status" value="1"/>
</dbReference>
<keyword evidence="3 6" id="KW-0812">Transmembrane</keyword>
<keyword evidence="4 6" id="KW-1133">Transmembrane helix</keyword>
<sequence>MNQLTMPENWPIGFVVIAVSMAMAYLGKKLDLLGALVGGGIALCIFMGVGFKGLFFLFVFFVLGTGASHWKFKEKEKLQVAEKNKGRRSVANALANGGVAATCGLLAWLFPMHQELFTGMIAAAFASATADTLSSELGNLYGSRYVNILSFRPDQRGLDGVISLEGTVLGTFGSALLALSYGFLYQWSNMVVFVFLAGVIGNFMDSYLGATLQRNGYLNNHTVNLANTLAAVLFVWLCL</sequence>
<comment type="similarity">
    <text evidence="2">Belongs to the TMEM19 family.</text>
</comment>
<dbReference type="AlphaFoldDB" id="A0AAW9RZM8"/>
<feature type="transmembrane region" description="Helical" evidence="6">
    <location>
        <begin position="93"/>
        <end position="110"/>
    </location>
</feature>
<name>A0AAW9RZM8_9BACT</name>
<evidence type="ECO:0000256" key="1">
    <source>
        <dbReference type="ARBA" id="ARBA00004141"/>
    </source>
</evidence>
<feature type="transmembrane region" description="Helical" evidence="6">
    <location>
        <begin position="32"/>
        <end position="49"/>
    </location>
</feature>
<comment type="caution">
    <text evidence="7">The sequence shown here is derived from an EMBL/GenBank/DDBJ whole genome shotgun (WGS) entry which is preliminary data.</text>
</comment>
<evidence type="ECO:0000256" key="3">
    <source>
        <dbReference type="ARBA" id="ARBA00022692"/>
    </source>
</evidence>
<feature type="transmembrane region" description="Helical" evidence="6">
    <location>
        <begin position="162"/>
        <end position="184"/>
    </location>
</feature>
<keyword evidence="5 6" id="KW-0472">Membrane</keyword>
<evidence type="ECO:0000313" key="8">
    <source>
        <dbReference type="Proteomes" id="UP001403385"/>
    </source>
</evidence>
<proteinExistence type="inferred from homology"/>
<comment type="subcellular location">
    <subcellularLocation>
        <location evidence="1">Membrane</location>
        <topology evidence="1">Multi-pass membrane protein</topology>
    </subcellularLocation>
</comment>
<evidence type="ECO:0000256" key="2">
    <source>
        <dbReference type="ARBA" id="ARBA00009012"/>
    </source>
</evidence>
<feature type="transmembrane region" description="Helical" evidence="6">
    <location>
        <begin position="55"/>
        <end position="72"/>
    </location>
</feature>
<dbReference type="RefSeq" id="WP_346821204.1">
    <property type="nucleotide sequence ID" value="NZ_JBDKWZ010000005.1"/>
</dbReference>